<dbReference type="PANTHER" id="PTHR30134:SF2">
    <property type="entry name" value="HYDROGENASE MATURATION FACTOR HYPB"/>
    <property type="match status" value="1"/>
</dbReference>
<evidence type="ECO:0000256" key="8">
    <source>
        <dbReference type="SAM" id="MobiDB-lite"/>
    </source>
</evidence>
<feature type="compositionally biased region" description="Basic and acidic residues" evidence="8">
    <location>
        <begin position="37"/>
        <end position="60"/>
    </location>
</feature>
<feature type="domain" description="CobW/HypB/UreG nucleotide-binding" evidence="9">
    <location>
        <begin position="135"/>
        <end position="291"/>
    </location>
</feature>
<dbReference type="GO" id="GO:0051604">
    <property type="term" value="P:protein maturation"/>
    <property type="evidence" value="ECO:0007669"/>
    <property type="project" value="InterPro"/>
</dbReference>
<feature type="compositionally biased region" description="Basic and acidic residues" evidence="8">
    <location>
        <begin position="17"/>
        <end position="28"/>
    </location>
</feature>
<protein>
    <submittedName>
        <fullName evidence="10">[NiFe] hydrogenase nickel incorporation-associated protein HypB</fullName>
    </submittedName>
</protein>
<evidence type="ECO:0000256" key="1">
    <source>
        <dbReference type="ARBA" id="ARBA00006211"/>
    </source>
</evidence>
<evidence type="ECO:0000313" key="10">
    <source>
        <dbReference type="EMBL" id="SFZ97892.1"/>
    </source>
</evidence>
<keyword evidence="2" id="KW-0533">Nickel</keyword>
<keyword evidence="4" id="KW-0547">Nucleotide-binding</keyword>
<evidence type="ECO:0000256" key="3">
    <source>
        <dbReference type="ARBA" id="ARBA00022723"/>
    </source>
</evidence>
<dbReference type="EMBL" id="FPKX01000027">
    <property type="protein sequence ID" value="SFZ97892.1"/>
    <property type="molecule type" value="Genomic_DNA"/>
</dbReference>
<organism evidence="10">
    <name type="scientific">hydrothermal vent metagenome</name>
    <dbReference type="NCBI Taxonomy" id="652676"/>
    <lineage>
        <taxon>unclassified sequences</taxon>
        <taxon>metagenomes</taxon>
        <taxon>ecological metagenomes</taxon>
    </lineage>
</organism>
<gene>
    <name evidence="10" type="ORF">MNB_SV-5-462</name>
</gene>
<dbReference type="GO" id="GO:0003924">
    <property type="term" value="F:GTPase activity"/>
    <property type="evidence" value="ECO:0007669"/>
    <property type="project" value="InterPro"/>
</dbReference>
<proteinExistence type="inferred from homology"/>
<evidence type="ECO:0000256" key="2">
    <source>
        <dbReference type="ARBA" id="ARBA00022596"/>
    </source>
</evidence>
<comment type="similarity">
    <text evidence="1">Belongs to the SIMIBI class G3E GTPase family. HypB/HupM subfamily.</text>
</comment>
<dbReference type="GO" id="GO:0008270">
    <property type="term" value="F:zinc ion binding"/>
    <property type="evidence" value="ECO:0007669"/>
    <property type="project" value="TreeGrafter"/>
</dbReference>
<dbReference type="InterPro" id="IPR027417">
    <property type="entry name" value="P-loop_NTPase"/>
</dbReference>
<feature type="region of interest" description="Disordered" evidence="8">
    <location>
        <begin position="17"/>
        <end position="98"/>
    </location>
</feature>
<dbReference type="GO" id="GO:0016151">
    <property type="term" value="F:nickel cation binding"/>
    <property type="evidence" value="ECO:0007669"/>
    <property type="project" value="InterPro"/>
</dbReference>
<evidence type="ECO:0000256" key="4">
    <source>
        <dbReference type="ARBA" id="ARBA00022741"/>
    </source>
</evidence>
<dbReference type="AlphaFoldDB" id="A0A1W1ECY1"/>
<keyword evidence="3" id="KW-0479">Metal-binding</keyword>
<evidence type="ECO:0000256" key="5">
    <source>
        <dbReference type="ARBA" id="ARBA00022801"/>
    </source>
</evidence>
<feature type="compositionally biased region" description="Basic and acidic residues" evidence="8">
    <location>
        <begin position="69"/>
        <end position="93"/>
    </location>
</feature>
<dbReference type="InterPro" id="IPR003495">
    <property type="entry name" value="CobW/HypB/UreG_nucleotide-bd"/>
</dbReference>
<dbReference type="CDD" id="cd05390">
    <property type="entry name" value="HypB"/>
    <property type="match status" value="1"/>
</dbReference>
<dbReference type="PANTHER" id="PTHR30134">
    <property type="entry name" value="HYDROGENASE PROTEIN ASSEMBLY PROTEIN, NICKEL CHAPERONE"/>
    <property type="match status" value="1"/>
</dbReference>
<evidence type="ECO:0000256" key="7">
    <source>
        <dbReference type="ARBA" id="ARBA00023134"/>
    </source>
</evidence>
<dbReference type="Pfam" id="PF02492">
    <property type="entry name" value="cobW"/>
    <property type="match status" value="1"/>
</dbReference>
<keyword evidence="7" id="KW-0342">GTP-binding</keyword>
<dbReference type="SUPFAM" id="SSF52540">
    <property type="entry name" value="P-loop containing nucleoside triphosphate hydrolases"/>
    <property type="match status" value="1"/>
</dbReference>
<keyword evidence="6" id="KW-0862">Zinc</keyword>
<keyword evidence="5" id="KW-0378">Hydrolase</keyword>
<reference evidence="10" key="1">
    <citation type="submission" date="2016-10" db="EMBL/GenBank/DDBJ databases">
        <authorList>
            <person name="de Groot N.N."/>
        </authorList>
    </citation>
    <scope>NUCLEOTIDE SEQUENCE</scope>
</reference>
<accession>A0A1W1ECY1</accession>
<sequence length="316" mass="35268">MCLDCGCSIRGVEEEGHNHEHTHADGTTHSHGHHHHGDLEDHTHEHGDHSHEHTHADGTTHSHGHHHHGDLEDHTHEHVNHSHEHQSAHENLHHNPQLNDAKTISVIKKILDKNDNEAEHNRSHFDSKGILGINLMSSPGAGKTTLLEHLSDVATFKFGVVEGDLETSKDADRLKAKGIPAMQIQTGTACHLDAFMVHKGLHDMPLDELDVCFVENVGNLVCPASYDVGTHLNIVLVSIPEGEDKIAKYPVMFRQADLILITKTDLLPHFKYDIESEKAEARRIKPNVDILELNVNDSASVKAVADWIEFKRKMRA</sequence>
<evidence type="ECO:0000259" key="9">
    <source>
        <dbReference type="Pfam" id="PF02492"/>
    </source>
</evidence>
<dbReference type="InterPro" id="IPR004392">
    <property type="entry name" value="Hyd_mat_HypB"/>
</dbReference>
<dbReference type="GO" id="GO:0005525">
    <property type="term" value="F:GTP binding"/>
    <property type="evidence" value="ECO:0007669"/>
    <property type="project" value="UniProtKB-KW"/>
</dbReference>
<dbReference type="Gene3D" id="3.40.50.300">
    <property type="entry name" value="P-loop containing nucleotide triphosphate hydrolases"/>
    <property type="match status" value="1"/>
</dbReference>
<dbReference type="NCBIfam" id="TIGR00073">
    <property type="entry name" value="hypB"/>
    <property type="match status" value="1"/>
</dbReference>
<evidence type="ECO:0000256" key="6">
    <source>
        <dbReference type="ARBA" id="ARBA00022833"/>
    </source>
</evidence>
<name>A0A1W1ECY1_9ZZZZ</name>